<accession>A0ACC2NF24</accession>
<evidence type="ECO:0000313" key="2">
    <source>
        <dbReference type="Proteomes" id="UP001239111"/>
    </source>
</evidence>
<organism evidence="1 2">
    <name type="scientific">Eretmocerus hayati</name>
    <dbReference type="NCBI Taxonomy" id="131215"/>
    <lineage>
        <taxon>Eukaryota</taxon>
        <taxon>Metazoa</taxon>
        <taxon>Ecdysozoa</taxon>
        <taxon>Arthropoda</taxon>
        <taxon>Hexapoda</taxon>
        <taxon>Insecta</taxon>
        <taxon>Pterygota</taxon>
        <taxon>Neoptera</taxon>
        <taxon>Endopterygota</taxon>
        <taxon>Hymenoptera</taxon>
        <taxon>Apocrita</taxon>
        <taxon>Proctotrupomorpha</taxon>
        <taxon>Chalcidoidea</taxon>
        <taxon>Aphelinidae</taxon>
        <taxon>Aphelininae</taxon>
        <taxon>Eretmocerus</taxon>
    </lineage>
</organism>
<proteinExistence type="predicted"/>
<reference evidence="1" key="1">
    <citation type="submission" date="2023-04" db="EMBL/GenBank/DDBJ databases">
        <title>A chromosome-level genome assembly of the parasitoid wasp Eretmocerus hayati.</title>
        <authorList>
            <person name="Zhong Y."/>
            <person name="Liu S."/>
            <person name="Liu Y."/>
        </authorList>
    </citation>
    <scope>NUCLEOTIDE SEQUENCE</scope>
    <source>
        <strain evidence="1">ZJU_SS_LIU_2023</strain>
    </source>
</reference>
<sequence length="129" mass="15321">MSFHSHVQKRSLTNTMFLEMASTQQPKQNEMVNLWNLRRHFRDFSEGIEDGIVRYQALVHECKEKLKQNIEDDFCSSSLKEELVNLQKLVSELEEMVPKLPDKSHFDDLKIRELEHDVRTLELQAQDCF</sequence>
<name>A0ACC2NF24_9HYME</name>
<dbReference type="EMBL" id="CM056743">
    <property type="protein sequence ID" value="KAJ8669696.1"/>
    <property type="molecule type" value="Genomic_DNA"/>
</dbReference>
<comment type="caution">
    <text evidence="1">The sequence shown here is derived from an EMBL/GenBank/DDBJ whole genome shotgun (WGS) entry which is preliminary data.</text>
</comment>
<dbReference type="Proteomes" id="UP001239111">
    <property type="component" value="Chromosome 3"/>
</dbReference>
<keyword evidence="2" id="KW-1185">Reference proteome</keyword>
<protein>
    <submittedName>
        <fullName evidence="1">Uncharacterized protein</fullName>
    </submittedName>
</protein>
<evidence type="ECO:0000313" key="1">
    <source>
        <dbReference type="EMBL" id="KAJ8669696.1"/>
    </source>
</evidence>
<gene>
    <name evidence="1" type="ORF">QAD02_000955</name>
</gene>